<evidence type="ECO:0000256" key="2">
    <source>
        <dbReference type="ARBA" id="ARBA00023002"/>
    </source>
</evidence>
<dbReference type="Pfam" id="PF13561">
    <property type="entry name" value="adh_short_C2"/>
    <property type="match status" value="1"/>
</dbReference>
<dbReference type="InterPro" id="IPR002347">
    <property type="entry name" value="SDR_fam"/>
</dbReference>
<keyword evidence="2 3" id="KW-0560">Oxidoreductase</keyword>
<dbReference type="EC" id="1.1.1.100" evidence="3"/>
<comment type="similarity">
    <text evidence="1">Belongs to the short-chain dehydrogenases/reductases (SDR) family.</text>
</comment>
<dbReference type="PANTHER" id="PTHR43477:SF1">
    <property type="entry name" value="DIHYDROANTICAPSIN 7-DEHYDROGENASE"/>
    <property type="match status" value="1"/>
</dbReference>
<gene>
    <name evidence="3" type="primary">fabG_41</name>
    <name evidence="3" type="ORF">GALL_253430</name>
</gene>
<comment type="caution">
    <text evidence="3">The sequence shown here is derived from an EMBL/GenBank/DDBJ whole genome shotgun (WGS) entry which is preliminary data.</text>
</comment>
<proteinExistence type="inferred from homology"/>
<accession>A0A1J5RKV6</accession>
<evidence type="ECO:0000256" key="1">
    <source>
        <dbReference type="ARBA" id="ARBA00006484"/>
    </source>
</evidence>
<organism evidence="3">
    <name type="scientific">mine drainage metagenome</name>
    <dbReference type="NCBI Taxonomy" id="410659"/>
    <lineage>
        <taxon>unclassified sequences</taxon>
        <taxon>metagenomes</taxon>
        <taxon>ecological metagenomes</taxon>
    </lineage>
</organism>
<dbReference type="InterPro" id="IPR036291">
    <property type="entry name" value="NAD(P)-bd_dom_sf"/>
</dbReference>
<dbReference type="PANTHER" id="PTHR43477">
    <property type="entry name" value="DIHYDROANTICAPSIN 7-DEHYDROGENASE"/>
    <property type="match status" value="1"/>
</dbReference>
<dbReference type="Gene3D" id="3.40.50.720">
    <property type="entry name" value="NAD(P)-binding Rossmann-like Domain"/>
    <property type="match status" value="1"/>
</dbReference>
<sequence>MARIVVFGASGAIGGALCQWFSARQWEVLAVSRSGRPTQTDETGARWFAVDPETEGYAEALTALPGPIDAVIWAQGKNAADQVRSFDAELHRSLYEANVVYILKTLQALLVQEKLTQPSRLCLISSIWQDIARQNKLSYCVSKSALVGLVQSLVADLGPEGHLINAILPGALDTPMTRANLAPEQLAGLEAATPLRRLPSLNDVCSLAEFFCSSANSGITGQFVAADKGFSHVRYL</sequence>
<dbReference type="EMBL" id="MLJW01000224">
    <property type="protein sequence ID" value="OIQ92740.1"/>
    <property type="molecule type" value="Genomic_DNA"/>
</dbReference>
<dbReference type="InterPro" id="IPR051122">
    <property type="entry name" value="SDR_DHRS6-like"/>
</dbReference>
<name>A0A1J5RKV6_9ZZZZ</name>
<dbReference type="PRINTS" id="PR00081">
    <property type="entry name" value="GDHRDH"/>
</dbReference>
<dbReference type="GO" id="GO:0004316">
    <property type="term" value="F:3-oxoacyl-[acyl-carrier-protein] reductase (NADPH) activity"/>
    <property type="evidence" value="ECO:0007669"/>
    <property type="project" value="UniProtKB-EC"/>
</dbReference>
<dbReference type="CDD" id="cd05233">
    <property type="entry name" value="SDR_c"/>
    <property type="match status" value="1"/>
</dbReference>
<dbReference type="SUPFAM" id="SSF51735">
    <property type="entry name" value="NAD(P)-binding Rossmann-fold domains"/>
    <property type="match status" value="1"/>
</dbReference>
<dbReference type="AlphaFoldDB" id="A0A1J5RKV6"/>
<evidence type="ECO:0000313" key="3">
    <source>
        <dbReference type="EMBL" id="OIQ92740.1"/>
    </source>
</evidence>
<protein>
    <submittedName>
        <fullName evidence="3">3-oxoacyl-[acyl-carrier-protein] reductase FabG</fullName>
        <ecNumber evidence="3">1.1.1.100</ecNumber>
    </submittedName>
</protein>
<reference evidence="3" key="1">
    <citation type="submission" date="2016-10" db="EMBL/GenBank/DDBJ databases">
        <title>Sequence of Gallionella enrichment culture.</title>
        <authorList>
            <person name="Poehlein A."/>
            <person name="Muehling M."/>
            <person name="Daniel R."/>
        </authorList>
    </citation>
    <scope>NUCLEOTIDE SEQUENCE</scope>
</reference>